<evidence type="ECO:0000313" key="6">
    <source>
        <dbReference type="EMBL" id="MDX5930910.1"/>
    </source>
</evidence>
<dbReference type="Pfam" id="PF01609">
    <property type="entry name" value="DDE_Tnp_1"/>
    <property type="match status" value="1"/>
</dbReference>
<dbReference type="InterPro" id="IPR047647">
    <property type="entry name" value="ISAs1_transpos"/>
</dbReference>
<dbReference type="GO" id="GO:0003677">
    <property type="term" value="F:DNA binding"/>
    <property type="evidence" value="ECO:0007669"/>
    <property type="project" value="InterPro"/>
</dbReference>
<comment type="caution">
    <text evidence="3">The sequence shown here is derived from an EMBL/GenBank/DDBJ whole genome shotgun (WGS) entry which is preliminary data.</text>
</comment>
<dbReference type="NCBIfam" id="NF033564">
    <property type="entry name" value="transpos_ISAs1"/>
    <property type="match status" value="1"/>
</dbReference>
<proteinExistence type="predicted"/>
<keyword evidence="8" id="KW-1185">Reference proteome</keyword>
<dbReference type="AlphaFoldDB" id="A0AAW9DKT0"/>
<dbReference type="EMBL" id="JAWXYB010000018">
    <property type="protein sequence ID" value="MDX5930997.1"/>
    <property type="molecule type" value="Genomic_DNA"/>
</dbReference>
<protein>
    <submittedName>
        <fullName evidence="3">ISAs1 family transposase</fullName>
    </submittedName>
</protein>
<accession>A0AAW9DKT0</accession>
<dbReference type="EMBL" id="JAWXYB010000018">
    <property type="protein sequence ID" value="MDX5930910.1"/>
    <property type="molecule type" value="Genomic_DNA"/>
</dbReference>
<evidence type="ECO:0000313" key="7">
    <source>
        <dbReference type="EMBL" id="MDX5930997.1"/>
    </source>
</evidence>
<evidence type="ECO:0000313" key="4">
    <source>
        <dbReference type="EMBL" id="MDX5929942.1"/>
    </source>
</evidence>
<dbReference type="Proteomes" id="UP001279553">
    <property type="component" value="Unassembled WGS sequence"/>
</dbReference>
<dbReference type="PANTHER" id="PTHR30298:SF0">
    <property type="entry name" value="PROTEIN YBFL-RELATED"/>
    <property type="match status" value="1"/>
</dbReference>
<evidence type="ECO:0000259" key="2">
    <source>
        <dbReference type="Pfam" id="PF13808"/>
    </source>
</evidence>
<reference evidence="3 8" key="1">
    <citation type="submission" date="2023-11" db="EMBL/GenBank/DDBJ databases">
        <title>MicrobeMod: A computational toolkit for identifying prokaryotic methylation and restriction-modification with nanopore sequencing.</title>
        <authorList>
            <person name="Crits-Christoph A."/>
            <person name="Kang S.C."/>
            <person name="Lee H."/>
            <person name="Ostrov N."/>
        </authorList>
    </citation>
    <scope>NUCLEOTIDE SEQUENCE [LARGE SCALE GENOMIC DNA]</scope>
    <source>
        <strain evidence="3 8">DSMZ 700</strain>
    </source>
</reference>
<organism evidence="3 8">
    <name type="scientific">Acidiphilium acidophilum</name>
    <name type="common">Thiobacillus acidophilus</name>
    <dbReference type="NCBI Taxonomy" id="76588"/>
    <lineage>
        <taxon>Bacteria</taxon>
        <taxon>Pseudomonadati</taxon>
        <taxon>Pseudomonadota</taxon>
        <taxon>Alphaproteobacteria</taxon>
        <taxon>Acetobacterales</taxon>
        <taxon>Acidocellaceae</taxon>
        <taxon>Acidiphilium</taxon>
    </lineage>
</organism>
<gene>
    <name evidence="3" type="ORF">SIL87_00830</name>
    <name evidence="4" type="ORF">SIL87_04085</name>
    <name evidence="5" type="ORF">SIL87_07315</name>
    <name evidence="6" type="ORF">SIL87_09055</name>
    <name evidence="7" type="ORF">SIL87_09500</name>
</gene>
<dbReference type="EMBL" id="JAWXYB010000018">
    <property type="protein sequence ID" value="MDX5929942.1"/>
    <property type="molecule type" value="Genomic_DNA"/>
</dbReference>
<evidence type="ECO:0000313" key="5">
    <source>
        <dbReference type="EMBL" id="MDX5930569.1"/>
    </source>
</evidence>
<dbReference type="RefSeq" id="WP_319612416.1">
    <property type="nucleotide sequence ID" value="NZ_JAWXYB010000001.1"/>
</dbReference>
<evidence type="ECO:0000313" key="8">
    <source>
        <dbReference type="Proteomes" id="UP001279553"/>
    </source>
</evidence>
<dbReference type="InterPro" id="IPR051698">
    <property type="entry name" value="Transposase_11-like"/>
</dbReference>
<feature type="domain" description="H repeat-associated protein N-terminal" evidence="2">
    <location>
        <begin position="9"/>
        <end position="92"/>
    </location>
</feature>
<dbReference type="GO" id="GO:0004803">
    <property type="term" value="F:transposase activity"/>
    <property type="evidence" value="ECO:0007669"/>
    <property type="project" value="InterPro"/>
</dbReference>
<dbReference type="EMBL" id="JAWXYB010000001">
    <property type="protein sequence ID" value="MDX5929311.1"/>
    <property type="molecule type" value="Genomic_DNA"/>
</dbReference>
<dbReference type="GO" id="GO:0006313">
    <property type="term" value="P:DNA transposition"/>
    <property type="evidence" value="ECO:0007669"/>
    <property type="project" value="InterPro"/>
</dbReference>
<dbReference type="Pfam" id="PF13808">
    <property type="entry name" value="DDE_Tnp_1_assoc"/>
    <property type="match status" value="1"/>
</dbReference>
<dbReference type="EMBL" id="JAWXYB010000018">
    <property type="protein sequence ID" value="MDX5930569.1"/>
    <property type="molecule type" value="Genomic_DNA"/>
</dbReference>
<name>A0AAW9DKT0_ACIAO</name>
<evidence type="ECO:0000259" key="1">
    <source>
        <dbReference type="Pfam" id="PF01609"/>
    </source>
</evidence>
<dbReference type="PANTHER" id="PTHR30298">
    <property type="entry name" value="H REPEAT-ASSOCIATED PREDICTED TRANSPOSASE"/>
    <property type="match status" value="1"/>
</dbReference>
<feature type="domain" description="Transposase IS4-like" evidence="1">
    <location>
        <begin position="101"/>
        <end position="332"/>
    </location>
</feature>
<dbReference type="InterPro" id="IPR002559">
    <property type="entry name" value="Transposase_11"/>
</dbReference>
<dbReference type="InterPro" id="IPR032806">
    <property type="entry name" value="YbfD_N"/>
</dbReference>
<evidence type="ECO:0000313" key="3">
    <source>
        <dbReference type="EMBL" id="MDX5929311.1"/>
    </source>
</evidence>
<sequence>MEEFAACWQGLEDPRTSNAALHNFHELLMIALCTVLCGGQCAVDMALFARAKESFLRGFLKLENGLPSHDTFSRLFRQIDPEQFSAAFQRFMARFSKTIEGVVAIDGKVLRRSFDHARGKSALHMVSAWGCEQRLVLAQIATDVKSNEITAVPKLLKLLSLKGTIVTTDALNCQRAIAQQIVDQGGDYVLALKGNQGNLHGDVSMFLNGVPCDETNTTRTVDADHGRIETRTATVSDDIAWLQEGHRWPGLAAIGKIVRMRETSTKTTTETAYYLLSTVLSSERFNEVVRSHWGIENRLHWRLDVVMNEDQDRSRLGNSPNNLAVLRHMALNVMQKENATRGSLRGKFKRAGWDDAYLTSLLQLF</sequence>